<protein>
    <submittedName>
        <fullName evidence="2">Uncharacterized protein</fullName>
    </submittedName>
</protein>
<evidence type="ECO:0000256" key="1">
    <source>
        <dbReference type="SAM" id="Phobius"/>
    </source>
</evidence>
<comment type="caution">
    <text evidence="2">The sequence shown here is derived from an EMBL/GenBank/DDBJ whole genome shotgun (WGS) entry which is preliminary data.</text>
</comment>
<dbReference type="AlphaFoldDB" id="A0AAD7ZK31"/>
<reference evidence="2" key="1">
    <citation type="journal article" date="2023" name="IScience">
        <title>Live-bearing cockroach genome reveals convergent evolutionary mechanisms linked to viviparity in insects and beyond.</title>
        <authorList>
            <person name="Fouks B."/>
            <person name="Harrison M.C."/>
            <person name="Mikhailova A.A."/>
            <person name="Marchal E."/>
            <person name="English S."/>
            <person name="Carruthers M."/>
            <person name="Jennings E.C."/>
            <person name="Chiamaka E.L."/>
            <person name="Frigard R.A."/>
            <person name="Pippel M."/>
            <person name="Attardo G.M."/>
            <person name="Benoit J.B."/>
            <person name="Bornberg-Bauer E."/>
            <person name="Tobe S.S."/>
        </authorList>
    </citation>
    <scope>NUCLEOTIDE SEQUENCE</scope>
    <source>
        <strain evidence="2">Stay&amp;Tobe</strain>
    </source>
</reference>
<organism evidence="2 3">
    <name type="scientific">Diploptera punctata</name>
    <name type="common">Pacific beetle cockroach</name>
    <dbReference type="NCBI Taxonomy" id="6984"/>
    <lineage>
        <taxon>Eukaryota</taxon>
        <taxon>Metazoa</taxon>
        <taxon>Ecdysozoa</taxon>
        <taxon>Arthropoda</taxon>
        <taxon>Hexapoda</taxon>
        <taxon>Insecta</taxon>
        <taxon>Pterygota</taxon>
        <taxon>Neoptera</taxon>
        <taxon>Polyneoptera</taxon>
        <taxon>Dictyoptera</taxon>
        <taxon>Blattodea</taxon>
        <taxon>Blaberoidea</taxon>
        <taxon>Blaberidae</taxon>
        <taxon>Diplopterinae</taxon>
        <taxon>Diploptera</taxon>
    </lineage>
</organism>
<keyword evidence="1" id="KW-1133">Transmembrane helix</keyword>
<keyword evidence="3" id="KW-1185">Reference proteome</keyword>
<accession>A0AAD7ZK31</accession>
<evidence type="ECO:0000313" key="3">
    <source>
        <dbReference type="Proteomes" id="UP001233999"/>
    </source>
</evidence>
<proteinExistence type="predicted"/>
<feature type="non-terminal residue" evidence="2">
    <location>
        <position position="1"/>
    </location>
</feature>
<dbReference type="Proteomes" id="UP001233999">
    <property type="component" value="Unassembled WGS sequence"/>
</dbReference>
<keyword evidence="1" id="KW-0812">Transmembrane</keyword>
<feature type="transmembrane region" description="Helical" evidence="1">
    <location>
        <begin position="7"/>
        <end position="26"/>
    </location>
</feature>
<reference evidence="2" key="2">
    <citation type="submission" date="2023-05" db="EMBL/GenBank/DDBJ databases">
        <authorList>
            <person name="Fouks B."/>
        </authorList>
    </citation>
    <scope>NUCLEOTIDE SEQUENCE</scope>
    <source>
        <strain evidence="2">Stay&amp;Tobe</strain>
        <tissue evidence="2">Testes</tissue>
    </source>
</reference>
<name>A0AAD7ZK31_DIPPU</name>
<evidence type="ECO:0000313" key="2">
    <source>
        <dbReference type="EMBL" id="KAJ9581318.1"/>
    </source>
</evidence>
<sequence length="59" mass="6919">SFLFTLSTKFFLFCNFYFIFFIFGIFQNPFHAFFMIPSIVSIVIVPEGSFMNCIISNII</sequence>
<gene>
    <name evidence="2" type="ORF">L9F63_023508</name>
</gene>
<dbReference type="EMBL" id="JASPKZ010007954">
    <property type="protein sequence ID" value="KAJ9581318.1"/>
    <property type="molecule type" value="Genomic_DNA"/>
</dbReference>
<feature type="transmembrane region" description="Helical" evidence="1">
    <location>
        <begin position="32"/>
        <end position="55"/>
    </location>
</feature>
<feature type="non-terminal residue" evidence="2">
    <location>
        <position position="59"/>
    </location>
</feature>
<keyword evidence="1" id="KW-0472">Membrane</keyword>